<dbReference type="Proteomes" id="UP000464954">
    <property type="component" value="Chromosome"/>
</dbReference>
<evidence type="ECO:0008006" key="3">
    <source>
        <dbReference type="Google" id="ProtNLM"/>
    </source>
</evidence>
<keyword evidence="2" id="KW-1185">Reference proteome</keyword>
<accession>A0A6P1MDB0</accession>
<organism evidence="1 2">
    <name type="scientific">Tichowtungia aerotolerans</name>
    <dbReference type="NCBI Taxonomy" id="2697043"/>
    <lineage>
        <taxon>Bacteria</taxon>
        <taxon>Pseudomonadati</taxon>
        <taxon>Kiritimatiellota</taxon>
        <taxon>Tichowtungiia</taxon>
        <taxon>Tichowtungiales</taxon>
        <taxon>Tichowtungiaceae</taxon>
        <taxon>Tichowtungia</taxon>
    </lineage>
</organism>
<name>A0A6P1MDB0_9BACT</name>
<dbReference type="AlphaFoldDB" id="A0A6P1MDB0"/>
<reference evidence="1 2" key="1">
    <citation type="submission" date="2020-01" db="EMBL/GenBank/DDBJ databases">
        <title>Ponticoccus aerotolerans gen. nov., sp. nov., an anaerobic bacterium and proposal of Ponticoccusceae fam. nov., Ponticoccusles ord. nov. and Ponticoccuse classis nov. in the phylum Kiritimatiellaeota.</title>
        <authorList>
            <person name="Zhou L.Y."/>
            <person name="Du Z.J."/>
        </authorList>
    </citation>
    <scope>NUCLEOTIDE SEQUENCE [LARGE SCALE GENOMIC DNA]</scope>
    <source>
        <strain evidence="1 2">S-5007</strain>
    </source>
</reference>
<dbReference type="InterPro" id="IPR045865">
    <property type="entry name" value="ACT-like_dom_sf"/>
</dbReference>
<dbReference type="InterPro" id="IPR027271">
    <property type="entry name" value="Acetolactate_synth/TF_NikR_C"/>
</dbReference>
<dbReference type="KEGG" id="taer:GT409_14265"/>
<dbReference type="SUPFAM" id="SSF55021">
    <property type="entry name" value="ACT-like"/>
    <property type="match status" value="1"/>
</dbReference>
<protein>
    <recommendedName>
        <fullName evidence="3">Iron-only hydrogenase system regulator</fullName>
    </recommendedName>
</protein>
<sequence length="86" mass="9502">MDKHILVGVHITERVKHASQVQEVLTRFGCQIRTRLGLHEADKGVCSSNGLILLELVDDEAKLKELQAALTAISGVEVQTMIFDHP</sequence>
<gene>
    <name evidence="1" type="ORF">GT409_14265</name>
</gene>
<dbReference type="RefSeq" id="WP_160629728.1">
    <property type="nucleotide sequence ID" value="NZ_CP047593.1"/>
</dbReference>
<proteinExistence type="predicted"/>
<evidence type="ECO:0000313" key="2">
    <source>
        <dbReference type="Proteomes" id="UP000464954"/>
    </source>
</evidence>
<evidence type="ECO:0000313" key="1">
    <source>
        <dbReference type="EMBL" id="QHI70554.1"/>
    </source>
</evidence>
<dbReference type="EMBL" id="CP047593">
    <property type="protein sequence ID" value="QHI70554.1"/>
    <property type="molecule type" value="Genomic_DNA"/>
</dbReference>
<dbReference type="Gene3D" id="3.30.70.1150">
    <property type="entry name" value="ACT-like. Chain A, domain 2"/>
    <property type="match status" value="1"/>
</dbReference>